<sequence length="186" mass="19076">MKCRPSILVLAFLSVVSALALSNGPAIVTAGNNLVKDSSAPSPTSAPDNELRCRQDLQSISLVGPDAICGYIEGNASQPWRCQPQSSTRAFATATLNIAKCTVQALPASLTSSPPPSTSNSSFKTSPSIQIKATTASAIQPFGDGGKTSSAKGPIIGSIVGGSFGLVLIAAAVFFTYLRCKTSRRG</sequence>
<keyword evidence="2" id="KW-0732">Signal</keyword>
<accession>K1XDT7</accession>
<dbReference type="GeneID" id="18758200"/>
<reference evidence="3 4" key="1">
    <citation type="journal article" date="2012" name="BMC Genomics">
        <title>Sequencing the genome of Marssonina brunnea reveals fungus-poplar co-evolution.</title>
        <authorList>
            <person name="Zhu S."/>
            <person name="Cao Y.-Z."/>
            <person name="Jiang C."/>
            <person name="Tan B.-Y."/>
            <person name="Wang Z."/>
            <person name="Feng S."/>
            <person name="Zhang L."/>
            <person name="Su X.-H."/>
            <person name="Brejova B."/>
            <person name="Vinar T."/>
            <person name="Xu M."/>
            <person name="Wang M.-X."/>
            <person name="Zhang S.-G."/>
            <person name="Huang M.-R."/>
            <person name="Wu R."/>
            <person name="Zhou Y."/>
        </authorList>
    </citation>
    <scope>NUCLEOTIDE SEQUENCE [LARGE SCALE GENOMIC DNA]</scope>
    <source>
        <strain evidence="3 4">MB_m1</strain>
    </source>
</reference>
<dbReference type="CDD" id="cd12087">
    <property type="entry name" value="TM_EGFR-like"/>
    <property type="match status" value="1"/>
</dbReference>
<evidence type="ECO:0000313" key="3">
    <source>
        <dbReference type="EMBL" id="EKD19028.1"/>
    </source>
</evidence>
<dbReference type="OrthoDB" id="5347452at2759"/>
<keyword evidence="4" id="KW-1185">Reference proteome</keyword>
<dbReference type="KEGG" id="mbe:MBM_02265"/>
<gene>
    <name evidence="3" type="ORF">MBM_02265</name>
</gene>
<dbReference type="AlphaFoldDB" id="K1XDT7"/>
<keyword evidence="1" id="KW-0472">Membrane</keyword>
<evidence type="ECO:0000256" key="1">
    <source>
        <dbReference type="SAM" id="Phobius"/>
    </source>
</evidence>
<dbReference type="InParanoid" id="K1XDT7"/>
<dbReference type="EMBL" id="JH921431">
    <property type="protein sequence ID" value="EKD19028.1"/>
    <property type="molecule type" value="Genomic_DNA"/>
</dbReference>
<keyword evidence="1" id="KW-0812">Transmembrane</keyword>
<protein>
    <submittedName>
        <fullName evidence="3">Uncharacterized protein</fullName>
    </submittedName>
</protein>
<name>K1XDT7_MARBU</name>
<dbReference type="HOGENOM" id="CLU_1454731_0_0_1"/>
<dbReference type="Proteomes" id="UP000006753">
    <property type="component" value="Unassembled WGS sequence"/>
</dbReference>
<feature type="chain" id="PRO_5003853431" evidence="2">
    <location>
        <begin position="19"/>
        <end position="186"/>
    </location>
</feature>
<feature type="signal peptide" evidence="2">
    <location>
        <begin position="1"/>
        <end position="18"/>
    </location>
</feature>
<proteinExistence type="predicted"/>
<evidence type="ECO:0000256" key="2">
    <source>
        <dbReference type="SAM" id="SignalP"/>
    </source>
</evidence>
<organism evidence="3 4">
    <name type="scientific">Marssonina brunnea f. sp. multigermtubi (strain MB_m1)</name>
    <name type="common">Marssonina leaf spot fungus</name>
    <dbReference type="NCBI Taxonomy" id="1072389"/>
    <lineage>
        <taxon>Eukaryota</taxon>
        <taxon>Fungi</taxon>
        <taxon>Dikarya</taxon>
        <taxon>Ascomycota</taxon>
        <taxon>Pezizomycotina</taxon>
        <taxon>Leotiomycetes</taxon>
        <taxon>Helotiales</taxon>
        <taxon>Drepanopezizaceae</taxon>
        <taxon>Drepanopeziza</taxon>
    </lineage>
</organism>
<evidence type="ECO:0000313" key="4">
    <source>
        <dbReference type="Proteomes" id="UP000006753"/>
    </source>
</evidence>
<feature type="transmembrane region" description="Helical" evidence="1">
    <location>
        <begin position="155"/>
        <end position="178"/>
    </location>
</feature>
<keyword evidence="1" id="KW-1133">Transmembrane helix</keyword>